<keyword evidence="2" id="KW-1185">Reference proteome</keyword>
<accession>A0A5S9RBT8</accession>
<dbReference type="Proteomes" id="UP000430146">
    <property type="component" value="Unassembled WGS sequence"/>
</dbReference>
<proteinExistence type="predicted"/>
<protein>
    <submittedName>
        <fullName evidence="1">Uncharacterized protein</fullName>
    </submittedName>
</protein>
<dbReference type="RefSeq" id="WP_159235059.1">
    <property type="nucleotide sequence ID" value="NZ_CACSIP010000064.1"/>
</dbReference>
<dbReference type="EMBL" id="CACSIP010000064">
    <property type="protein sequence ID" value="CAA0136348.1"/>
    <property type="molecule type" value="Genomic_DNA"/>
</dbReference>
<evidence type="ECO:0000313" key="1">
    <source>
        <dbReference type="EMBL" id="CAA0136348.1"/>
    </source>
</evidence>
<reference evidence="1 2" key="1">
    <citation type="submission" date="2019-11" db="EMBL/GenBank/DDBJ databases">
        <authorList>
            <person name="Holert J."/>
        </authorList>
    </citation>
    <scope>NUCLEOTIDE SEQUENCE [LARGE SCALE GENOMIC DNA]</scope>
    <source>
        <strain evidence="1">BC8_1</strain>
    </source>
</reference>
<organism evidence="1 2">
    <name type="scientific">Mycolicibacterium vanbaalenii</name>
    <name type="common">Mycobacterium vanbaalenii</name>
    <dbReference type="NCBI Taxonomy" id="110539"/>
    <lineage>
        <taxon>Bacteria</taxon>
        <taxon>Bacillati</taxon>
        <taxon>Actinomycetota</taxon>
        <taxon>Actinomycetes</taxon>
        <taxon>Mycobacteriales</taxon>
        <taxon>Mycobacteriaceae</taxon>
        <taxon>Mycolicibacterium</taxon>
    </lineage>
</organism>
<gene>
    <name evidence="1" type="ORF">AELLOGFF_06489</name>
</gene>
<name>A0A5S9RBT8_MYCVN</name>
<evidence type="ECO:0000313" key="2">
    <source>
        <dbReference type="Proteomes" id="UP000430146"/>
    </source>
</evidence>
<sequence>MSQFRIIGVACDAYSRWNNDGDRFDTYGPNAVGEDCGEEFTLMGGATFTDVVRDAKREGWTVKGKGRSRVYLCAAHRDAKATQ</sequence>
<dbReference type="AlphaFoldDB" id="A0A5S9RBT8"/>